<dbReference type="PANTHER" id="PTHR30055:SF238">
    <property type="entry name" value="MYCOFACTOCIN BIOSYNTHESIS TRANSCRIPTIONAL REGULATOR MFTR-RELATED"/>
    <property type="match status" value="1"/>
</dbReference>
<evidence type="ECO:0000256" key="4">
    <source>
        <dbReference type="PROSITE-ProRule" id="PRU00335"/>
    </source>
</evidence>
<evidence type="ECO:0000313" key="7">
    <source>
        <dbReference type="Proteomes" id="UP000605361"/>
    </source>
</evidence>
<reference evidence="6" key="1">
    <citation type="submission" date="2020-11" db="EMBL/GenBank/DDBJ databases">
        <title>Whole-genome analyses of Nonomuraea sp. K274.</title>
        <authorList>
            <person name="Veyisoglu A."/>
        </authorList>
    </citation>
    <scope>NUCLEOTIDE SEQUENCE</scope>
    <source>
        <strain evidence="6">K274</strain>
    </source>
</reference>
<dbReference type="GO" id="GO:0003700">
    <property type="term" value="F:DNA-binding transcription factor activity"/>
    <property type="evidence" value="ECO:0007669"/>
    <property type="project" value="TreeGrafter"/>
</dbReference>
<keyword evidence="3" id="KW-0804">Transcription</keyword>
<evidence type="ECO:0000256" key="1">
    <source>
        <dbReference type="ARBA" id="ARBA00023015"/>
    </source>
</evidence>
<dbReference type="RefSeq" id="WP_195898639.1">
    <property type="nucleotide sequence ID" value="NZ_JADOGI010000099.1"/>
</dbReference>
<dbReference type="Pfam" id="PF17754">
    <property type="entry name" value="TetR_C_14"/>
    <property type="match status" value="1"/>
</dbReference>
<dbReference type="AlphaFoldDB" id="A0A931ADP3"/>
<keyword evidence="2 4" id="KW-0238">DNA-binding</keyword>
<sequence length="212" mass="24130">MTTVGLRERKKEKTRLAILDAALDLILEQGYESTTIEQIAGVVEISPRTFFRYFTSKDHLVLWFHEHTEEIMLETLASRPPDEPPFTVLMHALREMLSDLESSTPEDATRFLKLRQIFDQYPHLVGQSVARGAQTERRFAEVVAARRSTDPDEDQLAHLIVAFAMSTLRVGSECPNREGTIPEITSRIAETMELAERSLRPGWDVQRPAQPA</sequence>
<evidence type="ECO:0000259" key="5">
    <source>
        <dbReference type="PROSITE" id="PS50977"/>
    </source>
</evidence>
<feature type="domain" description="HTH tetR-type" evidence="5">
    <location>
        <begin position="12"/>
        <end position="72"/>
    </location>
</feature>
<dbReference type="Pfam" id="PF00440">
    <property type="entry name" value="TetR_N"/>
    <property type="match status" value="1"/>
</dbReference>
<evidence type="ECO:0000256" key="2">
    <source>
        <dbReference type="ARBA" id="ARBA00023125"/>
    </source>
</evidence>
<evidence type="ECO:0000313" key="6">
    <source>
        <dbReference type="EMBL" id="MBF8189705.1"/>
    </source>
</evidence>
<dbReference type="EMBL" id="JADOGI010000099">
    <property type="protein sequence ID" value="MBF8189705.1"/>
    <property type="molecule type" value="Genomic_DNA"/>
</dbReference>
<dbReference type="PANTHER" id="PTHR30055">
    <property type="entry name" value="HTH-TYPE TRANSCRIPTIONAL REGULATOR RUTR"/>
    <property type="match status" value="1"/>
</dbReference>
<dbReference type="Proteomes" id="UP000605361">
    <property type="component" value="Unassembled WGS sequence"/>
</dbReference>
<evidence type="ECO:0000256" key="3">
    <source>
        <dbReference type="ARBA" id="ARBA00023163"/>
    </source>
</evidence>
<feature type="DNA-binding region" description="H-T-H motif" evidence="4">
    <location>
        <begin position="35"/>
        <end position="54"/>
    </location>
</feature>
<dbReference type="InterPro" id="IPR023772">
    <property type="entry name" value="DNA-bd_HTH_TetR-type_CS"/>
</dbReference>
<dbReference type="PROSITE" id="PS50977">
    <property type="entry name" value="HTH_TETR_2"/>
    <property type="match status" value="1"/>
</dbReference>
<dbReference type="InterPro" id="IPR001647">
    <property type="entry name" value="HTH_TetR"/>
</dbReference>
<gene>
    <name evidence="6" type="ORF">ITP53_29030</name>
</gene>
<keyword evidence="1" id="KW-0805">Transcription regulation</keyword>
<comment type="caution">
    <text evidence="6">The sequence shown here is derived from an EMBL/GenBank/DDBJ whole genome shotgun (WGS) entry which is preliminary data.</text>
</comment>
<protein>
    <submittedName>
        <fullName evidence="6">TetR family transcriptional regulator</fullName>
    </submittedName>
</protein>
<dbReference type="InterPro" id="IPR041347">
    <property type="entry name" value="MftR_C"/>
</dbReference>
<dbReference type="InterPro" id="IPR009057">
    <property type="entry name" value="Homeodomain-like_sf"/>
</dbReference>
<dbReference type="GO" id="GO:0000976">
    <property type="term" value="F:transcription cis-regulatory region binding"/>
    <property type="evidence" value="ECO:0007669"/>
    <property type="project" value="TreeGrafter"/>
</dbReference>
<dbReference type="SUPFAM" id="SSF46689">
    <property type="entry name" value="Homeodomain-like"/>
    <property type="match status" value="1"/>
</dbReference>
<name>A0A931ADP3_9ACTN</name>
<dbReference type="Gene3D" id="1.10.357.10">
    <property type="entry name" value="Tetracycline Repressor, domain 2"/>
    <property type="match status" value="1"/>
</dbReference>
<proteinExistence type="predicted"/>
<organism evidence="6 7">
    <name type="scientific">Nonomuraea cypriaca</name>
    <dbReference type="NCBI Taxonomy" id="1187855"/>
    <lineage>
        <taxon>Bacteria</taxon>
        <taxon>Bacillati</taxon>
        <taxon>Actinomycetota</taxon>
        <taxon>Actinomycetes</taxon>
        <taxon>Streptosporangiales</taxon>
        <taxon>Streptosporangiaceae</taxon>
        <taxon>Nonomuraea</taxon>
    </lineage>
</organism>
<keyword evidence="7" id="KW-1185">Reference proteome</keyword>
<dbReference type="PRINTS" id="PR00455">
    <property type="entry name" value="HTHTETR"/>
</dbReference>
<accession>A0A931ADP3</accession>
<dbReference type="PROSITE" id="PS01081">
    <property type="entry name" value="HTH_TETR_1"/>
    <property type="match status" value="1"/>
</dbReference>
<dbReference type="InterPro" id="IPR050109">
    <property type="entry name" value="HTH-type_TetR-like_transc_reg"/>
</dbReference>
<dbReference type="Gene3D" id="1.10.10.60">
    <property type="entry name" value="Homeodomain-like"/>
    <property type="match status" value="1"/>
</dbReference>